<feature type="signal peptide" evidence="4">
    <location>
        <begin position="1"/>
        <end position="27"/>
    </location>
</feature>
<sequence>MLVSAHLPIYVFFCSFVVLSSVANVRSAEAPKEIQGLIAGVREKCHRETGVDIEHVERTTDGHFHESEVLGCYFSCVFNSFDLLDHDGHMDFDKLLKKLPAVESFADHGAAMVAACRHITGANPCESAFKIMQCWQSTYPDKYFVI</sequence>
<dbReference type="SUPFAM" id="SSF47565">
    <property type="entry name" value="Insect pheromone/odorant-binding proteins"/>
    <property type="match status" value="1"/>
</dbReference>
<comment type="subcellular location">
    <subcellularLocation>
        <location evidence="1">Secreted</location>
    </subcellularLocation>
</comment>
<dbReference type="SMART" id="SM00708">
    <property type="entry name" value="PhBP"/>
    <property type="match status" value="1"/>
</dbReference>
<dbReference type="SMR" id="A0A2S0BE08"/>
<dbReference type="AlphaFoldDB" id="A0A2S0BE08"/>
<evidence type="ECO:0000256" key="3">
    <source>
        <dbReference type="ARBA" id="ARBA00022525"/>
    </source>
</evidence>
<name>A0A2S0BE08_9HYME</name>
<evidence type="ECO:0000256" key="2">
    <source>
        <dbReference type="ARBA" id="ARBA00008098"/>
    </source>
</evidence>
<dbReference type="FunFam" id="1.10.238.20:FF:000001">
    <property type="entry name" value="General odorant-binding protein lush"/>
    <property type="match status" value="1"/>
</dbReference>
<dbReference type="CDD" id="cd23992">
    <property type="entry name" value="PBP_GOBP"/>
    <property type="match status" value="1"/>
</dbReference>
<keyword evidence="3" id="KW-0964">Secreted</keyword>
<dbReference type="InterPro" id="IPR036728">
    <property type="entry name" value="PBP_GOBP_sf"/>
</dbReference>
<organism evidence="5">
    <name type="scientific">Trichogramma dendrolimi</name>
    <dbReference type="NCBI Taxonomy" id="114056"/>
    <lineage>
        <taxon>Eukaryota</taxon>
        <taxon>Metazoa</taxon>
        <taxon>Ecdysozoa</taxon>
        <taxon>Arthropoda</taxon>
        <taxon>Hexapoda</taxon>
        <taxon>Insecta</taxon>
        <taxon>Pterygota</taxon>
        <taxon>Neoptera</taxon>
        <taxon>Endopterygota</taxon>
        <taxon>Hymenoptera</taxon>
        <taxon>Apocrita</taxon>
        <taxon>Proctotrupomorpha</taxon>
        <taxon>Chalcidoidea</taxon>
        <taxon>Trichogrammatidae</taxon>
        <taxon>Trichogramma</taxon>
    </lineage>
</organism>
<dbReference type="GO" id="GO:0007608">
    <property type="term" value="P:sensory perception of smell"/>
    <property type="evidence" value="ECO:0007669"/>
    <property type="project" value="UniProtKB-ARBA"/>
</dbReference>
<dbReference type="GO" id="GO:0005576">
    <property type="term" value="C:extracellular region"/>
    <property type="evidence" value="ECO:0007669"/>
    <property type="project" value="UniProtKB-SubCell"/>
</dbReference>
<evidence type="ECO:0000256" key="4">
    <source>
        <dbReference type="SAM" id="SignalP"/>
    </source>
</evidence>
<dbReference type="Gene3D" id="1.10.238.20">
    <property type="entry name" value="Pheromone/general odorant binding protein domain"/>
    <property type="match status" value="1"/>
</dbReference>
<feature type="chain" id="PRO_5015422135" evidence="4">
    <location>
        <begin position="28"/>
        <end position="146"/>
    </location>
</feature>
<evidence type="ECO:0000256" key="1">
    <source>
        <dbReference type="ARBA" id="ARBA00004613"/>
    </source>
</evidence>
<dbReference type="PANTHER" id="PTHR21364:SF2">
    <property type="entry name" value="GENERAL ODORANT-BINDING PROTEIN 19A"/>
    <property type="match status" value="1"/>
</dbReference>
<evidence type="ECO:0000313" key="5">
    <source>
        <dbReference type="EMBL" id="ANG08499.1"/>
    </source>
</evidence>
<comment type="similarity">
    <text evidence="2">Belongs to the PBP/GOBP family.</text>
</comment>
<dbReference type="InterPro" id="IPR006170">
    <property type="entry name" value="PBP/GOBP"/>
</dbReference>
<proteinExistence type="evidence at transcript level"/>
<reference evidence="5" key="1">
    <citation type="submission" date="2015-05" db="EMBL/GenBank/DDBJ databases">
        <title>Transcriptome analysis and olfactory genes identification of a widely used parasitoid wasp Trichogramma dendrolimi Matsumura (Hymenoptera: Trichogrammatidae).</title>
        <authorList>
            <person name="Zhang S."/>
        </authorList>
    </citation>
    <scope>NUCLEOTIDE SEQUENCE</scope>
</reference>
<dbReference type="EMBL" id="KR812299">
    <property type="protein sequence ID" value="ANG08499.1"/>
    <property type="molecule type" value="mRNA"/>
</dbReference>
<dbReference type="PANTHER" id="PTHR21364">
    <property type="entry name" value="GENERAL ODORANT-BINDING PROTEIN 19A"/>
    <property type="match status" value="1"/>
</dbReference>
<dbReference type="GO" id="GO:0005549">
    <property type="term" value="F:odorant binding"/>
    <property type="evidence" value="ECO:0007669"/>
    <property type="project" value="InterPro"/>
</dbReference>
<dbReference type="Pfam" id="PF01395">
    <property type="entry name" value="PBP_GOBP"/>
    <property type="match status" value="1"/>
</dbReference>
<accession>A0A2S0BE08</accession>
<keyword evidence="4" id="KW-0732">Signal</keyword>
<protein>
    <submittedName>
        <fullName evidence="5">Odorant-binding protein 9</fullName>
    </submittedName>
</protein>
<dbReference type="PRINTS" id="PR00485">
    <property type="entry name" value="MEALWORMBTLB"/>
</dbReference>